<accession>A0ABQ3VWG3</accession>
<dbReference type="EMBL" id="BNJR01000007">
    <property type="protein sequence ID" value="GHP13235.1"/>
    <property type="molecule type" value="Genomic_DNA"/>
</dbReference>
<proteinExistence type="predicted"/>
<organism evidence="1 2">
    <name type="scientific">Lentilactobacillus fungorum</name>
    <dbReference type="NCBI Taxonomy" id="2201250"/>
    <lineage>
        <taxon>Bacteria</taxon>
        <taxon>Bacillati</taxon>
        <taxon>Bacillota</taxon>
        <taxon>Bacilli</taxon>
        <taxon>Lactobacillales</taxon>
        <taxon>Lactobacillaceae</taxon>
        <taxon>Lentilactobacillus</taxon>
    </lineage>
</organism>
<dbReference type="Pfam" id="PF18953">
    <property type="entry name" value="SAP_new25"/>
    <property type="match status" value="1"/>
</dbReference>
<protein>
    <recommendedName>
        <fullName evidence="3">SAP domain-containing protein</fullName>
    </recommendedName>
</protein>
<keyword evidence="2" id="KW-1185">Reference proteome</keyword>
<reference evidence="1 2" key="1">
    <citation type="journal article" date="2021" name="Int. J. Syst. Evol. Microbiol.">
        <title>Lentilactobacillus fungorum sp. nov., isolated from spent mushroom substrates.</title>
        <authorList>
            <person name="Tohno M."/>
            <person name="Tanizawa Y."/>
            <person name="Kojima Y."/>
            <person name="Sakamoto M."/>
            <person name="Ohkuma M."/>
            <person name="Kobayashi H."/>
        </authorList>
    </citation>
    <scope>NUCLEOTIDE SEQUENCE [LARGE SCALE GENOMIC DNA]</scope>
    <source>
        <strain evidence="1 2">YK48G</strain>
    </source>
</reference>
<evidence type="ECO:0000313" key="1">
    <source>
        <dbReference type="EMBL" id="GHP13235.1"/>
    </source>
</evidence>
<dbReference type="Proteomes" id="UP000604765">
    <property type="component" value="Unassembled WGS sequence"/>
</dbReference>
<gene>
    <name evidence="1" type="ORF">YK48G_06600</name>
</gene>
<comment type="caution">
    <text evidence="1">The sequence shown here is derived from an EMBL/GenBank/DDBJ whole genome shotgun (WGS) entry which is preliminary data.</text>
</comment>
<sequence length="205" mass="24157">MTQLTLKQFNAHYYYKTDLIKLCRRYNLPTYGTKAELTRYLRAYLSGIPKQQILPVRQPKLPRTRLSHNDISLSTPLVDSGFSFNREARQFFADYFGVPQFSFKKKMAVIKRKAEADHDLTMTVGDLIRAYQQPDNLVKQSQEEATYQWNHFVKAFCADPDSSRFNQKIKVAAILWHHVKRSSKSKNYQHRLLKKYAVEIQTFIK</sequence>
<name>A0ABQ3VWG3_9LACO</name>
<evidence type="ECO:0000313" key="2">
    <source>
        <dbReference type="Proteomes" id="UP000604765"/>
    </source>
</evidence>
<evidence type="ECO:0008006" key="3">
    <source>
        <dbReference type="Google" id="ProtNLM"/>
    </source>
</evidence>